<name>A0A8K1LSQ3_9PASS</name>
<gene>
    <name evidence="1" type="ORF">HGM15179_002125</name>
</gene>
<dbReference type="AlphaFoldDB" id="A0A8K1LSQ3"/>
<evidence type="ECO:0000313" key="1">
    <source>
        <dbReference type="EMBL" id="TRZ24904.1"/>
    </source>
</evidence>
<dbReference type="Proteomes" id="UP000796761">
    <property type="component" value="Unassembled WGS sequence"/>
</dbReference>
<comment type="caution">
    <text evidence="1">The sequence shown here is derived from an EMBL/GenBank/DDBJ whole genome shotgun (WGS) entry which is preliminary data.</text>
</comment>
<proteinExistence type="predicted"/>
<sequence>MSSCLVWTQDPPLHYLHAELATARGDHAMPTQPALAGVWEPMLESDKMSPHKTLPGHAVDGTCPARRAGCRRWWLQLRRVLDSAVEVAPLSSVACYQIVGYPALQHHMGARYSVVNKLSFINLKFAFAFITDMKLRSSTFLKSQGLDICVSPIMI</sequence>
<dbReference type="EMBL" id="SWJQ01000036">
    <property type="protein sequence ID" value="TRZ24904.1"/>
    <property type="molecule type" value="Genomic_DNA"/>
</dbReference>
<protein>
    <submittedName>
        <fullName evidence="1">Uncharacterized protein</fullName>
    </submittedName>
</protein>
<dbReference type="OrthoDB" id="10661820at2759"/>
<reference evidence="1" key="1">
    <citation type="submission" date="2019-04" db="EMBL/GenBank/DDBJ databases">
        <title>Genome assembly of Zosterops borbonicus 15179.</title>
        <authorList>
            <person name="Leroy T."/>
            <person name="Anselmetti Y."/>
            <person name="Tilak M.-K."/>
            <person name="Nabholz B."/>
        </authorList>
    </citation>
    <scope>NUCLEOTIDE SEQUENCE</scope>
    <source>
        <strain evidence="1">HGM_15179</strain>
        <tissue evidence="1">Muscle</tissue>
    </source>
</reference>
<evidence type="ECO:0000313" key="2">
    <source>
        <dbReference type="Proteomes" id="UP000796761"/>
    </source>
</evidence>
<keyword evidence="2" id="KW-1185">Reference proteome</keyword>
<organism evidence="1 2">
    <name type="scientific">Zosterops borbonicus</name>
    <dbReference type="NCBI Taxonomy" id="364589"/>
    <lineage>
        <taxon>Eukaryota</taxon>
        <taxon>Metazoa</taxon>
        <taxon>Chordata</taxon>
        <taxon>Craniata</taxon>
        <taxon>Vertebrata</taxon>
        <taxon>Euteleostomi</taxon>
        <taxon>Archelosauria</taxon>
        <taxon>Archosauria</taxon>
        <taxon>Dinosauria</taxon>
        <taxon>Saurischia</taxon>
        <taxon>Theropoda</taxon>
        <taxon>Coelurosauria</taxon>
        <taxon>Aves</taxon>
        <taxon>Neognathae</taxon>
        <taxon>Neoaves</taxon>
        <taxon>Telluraves</taxon>
        <taxon>Australaves</taxon>
        <taxon>Passeriformes</taxon>
        <taxon>Sylvioidea</taxon>
        <taxon>Zosteropidae</taxon>
        <taxon>Zosterops</taxon>
    </lineage>
</organism>
<accession>A0A8K1LSQ3</accession>